<organism evidence="2 3">
    <name type="scientific">Actinoallomurus iriomotensis</name>
    <dbReference type="NCBI Taxonomy" id="478107"/>
    <lineage>
        <taxon>Bacteria</taxon>
        <taxon>Bacillati</taxon>
        <taxon>Actinomycetota</taxon>
        <taxon>Actinomycetes</taxon>
        <taxon>Streptosporangiales</taxon>
        <taxon>Thermomonosporaceae</taxon>
        <taxon>Actinoallomurus</taxon>
    </lineage>
</organism>
<name>A0A9W6RG06_9ACTN</name>
<feature type="region of interest" description="Disordered" evidence="1">
    <location>
        <begin position="1"/>
        <end position="31"/>
    </location>
</feature>
<evidence type="ECO:0000256" key="1">
    <source>
        <dbReference type="SAM" id="MobiDB-lite"/>
    </source>
</evidence>
<protein>
    <submittedName>
        <fullName evidence="2">Uncharacterized protein</fullName>
    </submittedName>
</protein>
<sequence>MADHADLVESSSVIRHRHGRAQVPGPYPATPSCQAIEPPKLQGMDLKEASYMVLSESAPYAELRSVAQAAYDDFSAGREVPYVALKGILAEASRKGVLGKLKQRYGYDTFCEMVIVLGRETDRQRTIAGDLPSRRRPGFRGSPVEAGDFS</sequence>
<evidence type="ECO:0000313" key="2">
    <source>
        <dbReference type="EMBL" id="GLY75236.1"/>
    </source>
</evidence>
<dbReference type="AlphaFoldDB" id="A0A9W6RG06"/>
<accession>A0A9W6RG06</accession>
<evidence type="ECO:0000313" key="3">
    <source>
        <dbReference type="Proteomes" id="UP001165135"/>
    </source>
</evidence>
<feature type="region of interest" description="Disordered" evidence="1">
    <location>
        <begin position="127"/>
        <end position="150"/>
    </location>
</feature>
<dbReference type="Proteomes" id="UP001165135">
    <property type="component" value="Unassembled WGS sequence"/>
</dbReference>
<reference evidence="2" key="1">
    <citation type="submission" date="2023-03" db="EMBL/GenBank/DDBJ databases">
        <title>Actinoallomurus iriomotensis NBRC 103681.</title>
        <authorList>
            <person name="Ichikawa N."/>
            <person name="Sato H."/>
            <person name="Tonouchi N."/>
        </authorList>
    </citation>
    <scope>NUCLEOTIDE SEQUENCE</scope>
    <source>
        <strain evidence="2">NBRC 103681</strain>
    </source>
</reference>
<comment type="caution">
    <text evidence="2">The sequence shown here is derived from an EMBL/GenBank/DDBJ whole genome shotgun (WGS) entry which is preliminary data.</text>
</comment>
<proteinExistence type="predicted"/>
<gene>
    <name evidence="2" type="ORF">Airi01_035030</name>
</gene>
<dbReference type="EMBL" id="BSTJ01000003">
    <property type="protein sequence ID" value="GLY75236.1"/>
    <property type="molecule type" value="Genomic_DNA"/>
</dbReference>